<dbReference type="Pfam" id="PF17921">
    <property type="entry name" value="Integrase_H2C2"/>
    <property type="match status" value="1"/>
</dbReference>
<comment type="caution">
    <text evidence="6">The sequence shown here is derived from an EMBL/GenBank/DDBJ whole genome shotgun (WGS) entry which is preliminary data.</text>
</comment>
<evidence type="ECO:0000256" key="2">
    <source>
        <dbReference type="ARBA" id="ARBA00023268"/>
    </source>
</evidence>
<dbReference type="InterPro" id="IPR041577">
    <property type="entry name" value="RT_RNaseH_2"/>
</dbReference>
<dbReference type="InterPro" id="IPR050951">
    <property type="entry name" value="Retrovirus_Pol_polyprotein"/>
</dbReference>
<evidence type="ECO:0000259" key="4">
    <source>
        <dbReference type="Pfam" id="PF17919"/>
    </source>
</evidence>
<organism evidence="6 7">
    <name type="scientific">Ignelater luminosus</name>
    <name type="common">Cucubano</name>
    <name type="synonym">Pyrophorus luminosus</name>
    <dbReference type="NCBI Taxonomy" id="2038154"/>
    <lineage>
        <taxon>Eukaryota</taxon>
        <taxon>Metazoa</taxon>
        <taxon>Ecdysozoa</taxon>
        <taxon>Arthropoda</taxon>
        <taxon>Hexapoda</taxon>
        <taxon>Insecta</taxon>
        <taxon>Pterygota</taxon>
        <taxon>Neoptera</taxon>
        <taxon>Endopterygota</taxon>
        <taxon>Coleoptera</taxon>
        <taxon>Polyphaga</taxon>
        <taxon>Elateriformia</taxon>
        <taxon>Elateroidea</taxon>
        <taxon>Elateridae</taxon>
        <taxon>Agrypninae</taxon>
        <taxon>Pyrophorini</taxon>
        <taxon>Ignelater</taxon>
    </lineage>
</organism>
<dbReference type="Proteomes" id="UP000801492">
    <property type="component" value="Unassembled WGS sequence"/>
</dbReference>
<proteinExistence type="predicted"/>
<accession>A0A8K0GEB6</accession>
<reference evidence="6" key="1">
    <citation type="submission" date="2019-08" db="EMBL/GenBank/DDBJ databases">
        <title>The genome of the North American firefly Photinus pyralis.</title>
        <authorList>
            <consortium name="Photinus pyralis genome working group"/>
            <person name="Fallon T.R."/>
            <person name="Sander Lower S.E."/>
            <person name="Weng J.-K."/>
        </authorList>
    </citation>
    <scope>NUCLEOTIDE SEQUENCE</scope>
    <source>
        <strain evidence="6">TRF0915ILg1</strain>
        <tissue evidence="6">Whole body</tissue>
    </source>
</reference>
<keyword evidence="2" id="KW-0511">Multifunctional enzyme</keyword>
<dbReference type="OrthoDB" id="6743721at2759"/>
<dbReference type="InterPro" id="IPR041588">
    <property type="entry name" value="Integrase_H2C2"/>
</dbReference>
<feature type="compositionally biased region" description="Basic and acidic residues" evidence="3">
    <location>
        <begin position="46"/>
        <end position="70"/>
    </location>
</feature>
<gene>
    <name evidence="6" type="ORF">ILUMI_09657</name>
</gene>
<dbReference type="EC" id="2.7.7.49" evidence="1"/>
<sequence length="620" mass="72190">MQKGKKAGSPLTKLLEMMARLQVSQNEFRSDLKKNEYKPRRIKKQIKNESREFEGRIKREPKRDLDETTRRVTRTKGRSERKVAGQTRRLRVLKIQIHTPRIYNQRYGKYVDHVWCWVAKTAHLQPKLDEQSLVEAICRHFPCNIENILIGSRASTIQQLVRTLGRVQETNGYFGHLVNWSPSYNNYNRRKNDRRNFRKEDQTRNKYMGNKLQLSKETQDQILGPEVLSFAIVYVDDISIVPKNIEEHLEQLDFLIYQLRKAEVTANFMKSKFMQAEVKLLGHIFPDFNPSFFLYIDAFNKALGAHLSQESPSGEIANIAFVSRSLKMAELAIVLISFIQEFYIGISDYTIYRPQESFLFTHVYGLQSRAPLPLIIAAVKKPTQLRELKGLMENLKEKQQADNYLQWISTELQTNEQGKKAELAKSFYIHQDVEKELIRWHHEILGHFGTQKIVAVIKENCCIPNLDKKVKQMVSSCDICQKAKITNKKQESHMKSVLADEPLSVVSVDISGPLPIFFRKILKYYIPTVGQPKIILSDHGSQFMSRRWGDTSRIGHQHSPGDLVLTRTHRQSSALDDKIKKFFLLYEEPCEVVNEVCPNAYRMKYTNSDNNHKYEEISYS</sequence>
<dbReference type="Gene3D" id="1.10.340.70">
    <property type="match status" value="1"/>
</dbReference>
<protein>
    <recommendedName>
        <fullName evidence="1">RNA-directed DNA polymerase</fullName>
        <ecNumber evidence="1">2.7.7.49</ecNumber>
    </recommendedName>
</protein>
<feature type="domain" description="Integrase zinc-binding" evidence="5">
    <location>
        <begin position="431"/>
        <end position="485"/>
    </location>
</feature>
<dbReference type="InterPro" id="IPR043502">
    <property type="entry name" value="DNA/RNA_pol_sf"/>
</dbReference>
<dbReference type="Gene3D" id="3.30.70.270">
    <property type="match status" value="1"/>
</dbReference>
<dbReference type="PANTHER" id="PTHR37984:SF5">
    <property type="entry name" value="PROTEIN NYNRIN-LIKE"/>
    <property type="match status" value="1"/>
</dbReference>
<name>A0A8K0GEB6_IGNLU</name>
<evidence type="ECO:0000313" key="6">
    <source>
        <dbReference type="EMBL" id="KAF2896519.1"/>
    </source>
</evidence>
<evidence type="ECO:0000259" key="5">
    <source>
        <dbReference type="Pfam" id="PF17921"/>
    </source>
</evidence>
<dbReference type="AlphaFoldDB" id="A0A8K0GEB6"/>
<dbReference type="PANTHER" id="PTHR37984">
    <property type="entry name" value="PROTEIN CBG26694"/>
    <property type="match status" value="1"/>
</dbReference>
<dbReference type="EMBL" id="VTPC01004976">
    <property type="protein sequence ID" value="KAF2896519.1"/>
    <property type="molecule type" value="Genomic_DNA"/>
</dbReference>
<dbReference type="GO" id="GO:0003964">
    <property type="term" value="F:RNA-directed DNA polymerase activity"/>
    <property type="evidence" value="ECO:0007669"/>
    <property type="project" value="UniProtKB-EC"/>
</dbReference>
<dbReference type="InterPro" id="IPR043128">
    <property type="entry name" value="Rev_trsase/Diguanyl_cyclase"/>
</dbReference>
<dbReference type="SUPFAM" id="SSF56672">
    <property type="entry name" value="DNA/RNA polymerases"/>
    <property type="match status" value="1"/>
</dbReference>
<evidence type="ECO:0000313" key="7">
    <source>
        <dbReference type="Proteomes" id="UP000801492"/>
    </source>
</evidence>
<evidence type="ECO:0000256" key="3">
    <source>
        <dbReference type="SAM" id="MobiDB-lite"/>
    </source>
</evidence>
<keyword evidence="7" id="KW-1185">Reference proteome</keyword>
<evidence type="ECO:0000256" key="1">
    <source>
        <dbReference type="ARBA" id="ARBA00012493"/>
    </source>
</evidence>
<feature type="region of interest" description="Disordered" evidence="3">
    <location>
        <begin position="32"/>
        <end position="83"/>
    </location>
</feature>
<dbReference type="Pfam" id="PF17919">
    <property type="entry name" value="RT_RNaseH_2"/>
    <property type="match status" value="1"/>
</dbReference>
<feature type="domain" description="Reverse transcriptase/retrotransposon-derived protein RNase H-like" evidence="4">
    <location>
        <begin position="285"/>
        <end position="331"/>
    </location>
</feature>